<evidence type="ECO:0008006" key="4">
    <source>
        <dbReference type="Google" id="ProtNLM"/>
    </source>
</evidence>
<dbReference type="InterPro" id="IPR015943">
    <property type="entry name" value="WD40/YVTN_repeat-like_dom_sf"/>
</dbReference>
<dbReference type="InterPro" id="IPR001680">
    <property type="entry name" value="WD40_rpt"/>
</dbReference>
<organism evidence="2">
    <name type="scientific">Candidatus Kentrum sp. FM</name>
    <dbReference type="NCBI Taxonomy" id="2126340"/>
    <lineage>
        <taxon>Bacteria</taxon>
        <taxon>Pseudomonadati</taxon>
        <taxon>Pseudomonadota</taxon>
        <taxon>Gammaproteobacteria</taxon>
        <taxon>Candidatus Kentrum</taxon>
    </lineage>
</organism>
<gene>
    <name evidence="1" type="ORF">BECKFM1743A_GA0114220_1002811</name>
    <name evidence="3" type="ORF">BECKFM1743B_GA0114221_1002610</name>
    <name evidence="2" type="ORF">BECKFM1743C_GA0114222_100385</name>
</gene>
<dbReference type="EMBL" id="CAADFL010000026">
    <property type="protein sequence ID" value="VFK06847.1"/>
    <property type="molecule type" value="Genomic_DNA"/>
</dbReference>
<accession>A0A450S4C9</accession>
<dbReference type="EMBL" id="CAADEZ010000028">
    <property type="protein sequence ID" value="VFJ45666.1"/>
    <property type="molecule type" value="Genomic_DNA"/>
</dbReference>
<proteinExistence type="predicted"/>
<reference evidence="2" key="1">
    <citation type="submission" date="2019-02" db="EMBL/GenBank/DDBJ databases">
        <authorList>
            <person name="Gruber-Vodicka R. H."/>
            <person name="Seah K. B. B."/>
        </authorList>
    </citation>
    <scope>NUCLEOTIDE SEQUENCE</scope>
    <source>
        <strain evidence="1">BECK_BZ163</strain>
        <strain evidence="3">BECK_BZ164</strain>
        <strain evidence="2">BECK_BZ165</strain>
    </source>
</reference>
<evidence type="ECO:0000313" key="1">
    <source>
        <dbReference type="EMBL" id="VFJ45666.1"/>
    </source>
</evidence>
<sequence>MPVGWGKSWGNSRIPLFSASLRLCGLILFSSTPHKELITAEAQRRRDAEKKKECRIFFVFLRGSFLRVLRGRNSFREWNFHDTATTAQPIATLERRLTGHTDFVWSVAVSPDGKWAASGPNNKIIPRRCY</sequence>
<name>A0A450S4C9_9GAMM</name>
<dbReference type="SUPFAM" id="SSF50978">
    <property type="entry name" value="WD40 repeat-like"/>
    <property type="match status" value="1"/>
</dbReference>
<protein>
    <recommendedName>
        <fullName evidence="4">WD domain-containing protein, G-beta repeat-containing protein</fullName>
    </recommendedName>
</protein>
<evidence type="ECO:0000313" key="2">
    <source>
        <dbReference type="EMBL" id="VFJ46648.1"/>
    </source>
</evidence>
<dbReference type="EMBL" id="CAADFA010000038">
    <property type="protein sequence ID" value="VFJ46648.1"/>
    <property type="molecule type" value="Genomic_DNA"/>
</dbReference>
<evidence type="ECO:0000313" key="3">
    <source>
        <dbReference type="EMBL" id="VFK06847.1"/>
    </source>
</evidence>
<dbReference type="Gene3D" id="2.130.10.10">
    <property type="entry name" value="YVTN repeat-like/Quinoprotein amine dehydrogenase"/>
    <property type="match status" value="1"/>
</dbReference>
<dbReference type="AlphaFoldDB" id="A0A450S4C9"/>
<dbReference type="InterPro" id="IPR036322">
    <property type="entry name" value="WD40_repeat_dom_sf"/>
</dbReference>
<dbReference type="Pfam" id="PF00400">
    <property type="entry name" value="WD40"/>
    <property type="match status" value="1"/>
</dbReference>